<dbReference type="EMBL" id="QFWQ01000005">
    <property type="protein sequence ID" value="RCS30238.1"/>
    <property type="molecule type" value="Genomic_DNA"/>
</dbReference>
<accession>A0A368KGD3</accession>
<gene>
    <name evidence="2" type="ORF">DEO45_09305</name>
</gene>
<dbReference type="GO" id="GO:0032259">
    <property type="term" value="P:methylation"/>
    <property type="evidence" value="ECO:0007669"/>
    <property type="project" value="UniProtKB-KW"/>
</dbReference>
<dbReference type="Gene3D" id="3.40.50.150">
    <property type="entry name" value="Vaccinia Virus protein VP39"/>
    <property type="match status" value="1"/>
</dbReference>
<dbReference type="PANTHER" id="PTHR36973:SF4">
    <property type="entry name" value="NODULATION PROTEIN"/>
    <property type="match status" value="1"/>
</dbReference>
<name>A0A368KGD3_9GAMM</name>
<dbReference type="NCBIfam" id="TIGR01444">
    <property type="entry name" value="fkbM_fam"/>
    <property type="match status" value="1"/>
</dbReference>
<evidence type="ECO:0000313" key="2">
    <source>
        <dbReference type="EMBL" id="RCS30238.1"/>
    </source>
</evidence>
<dbReference type="Proteomes" id="UP000252387">
    <property type="component" value="Unassembled WGS sequence"/>
</dbReference>
<dbReference type="SUPFAM" id="SSF53335">
    <property type="entry name" value="S-adenosyl-L-methionine-dependent methyltransferases"/>
    <property type="match status" value="1"/>
</dbReference>
<dbReference type="InterPro" id="IPR029063">
    <property type="entry name" value="SAM-dependent_MTases_sf"/>
</dbReference>
<comment type="caution">
    <text evidence="2">The sequence shown here is derived from an EMBL/GenBank/DDBJ whole genome shotgun (WGS) entry which is preliminary data.</text>
</comment>
<dbReference type="Pfam" id="PF05050">
    <property type="entry name" value="Methyltransf_21"/>
    <property type="match status" value="1"/>
</dbReference>
<proteinExistence type="predicted"/>
<evidence type="ECO:0000313" key="3">
    <source>
        <dbReference type="Proteomes" id="UP000252387"/>
    </source>
</evidence>
<dbReference type="InterPro" id="IPR006342">
    <property type="entry name" value="FkbM_mtfrase"/>
</dbReference>
<organism evidence="2 3">
    <name type="scientific">Rhodanobacter denitrificans</name>
    <dbReference type="NCBI Taxonomy" id="666685"/>
    <lineage>
        <taxon>Bacteria</taxon>
        <taxon>Pseudomonadati</taxon>
        <taxon>Pseudomonadota</taxon>
        <taxon>Gammaproteobacteria</taxon>
        <taxon>Lysobacterales</taxon>
        <taxon>Rhodanobacteraceae</taxon>
        <taxon>Rhodanobacter</taxon>
    </lineage>
</organism>
<protein>
    <submittedName>
        <fullName evidence="2">FkbM family methyltransferase</fullName>
    </submittedName>
</protein>
<reference evidence="2 3" key="1">
    <citation type="submission" date="2018-05" db="EMBL/GenBank/DDBJ databases">
        <title>Draft genome sequence of Rhodanobacter denitrificans Yn1 isolated from gold copper mine.</title>
        <authorList>
            <person name="Yang N."/>
            <person name="Mazhar H.S."/>
            <person name="Rensing C."/>
        </authorList>
    </citation>
    <scope>NUCLEOTIDE SEQUENCE [LARGE SCALE GENOMIC DNA]</scope>
    <source>
        <strain evidence="2 3">Yn1</strain>
    </source>
</reference>
<dbReference type="OrthoDB" id="5329963at2"/>
<evidence type="ECO:0000259" key="1">
    <source>
        <dbReference type="Pfam" id="PF05050"/>
    </source>
</evidence>
<keyword evidence="2" id="KW-0489">Methyltransferase</keyword>
<dbReference type="PANTHER" id="PTHR36973">
    <property type="entry name" value="SLL1456 PROTEIN-RELATED"/>
    <property type="match status" value="1"/>
</dbReference>
<keyword evidence="3" id="KW-1185">Reference proteome</keyword>
<dbReference type="GO" id="GO:0008171">
    <property type="term" value="F:O-methyltransferase activity"/>
    <property type="evidence" value="ECO:0007669"/>
    <property type="project" value="TreeGrafter"/>
</dbReference>
<dbReference type="AlphaFoldDB" id="A0A368KGD3"/>
<keyword evidence="2" id="KW-0808">Transferase</keyword>
<feature type="domain" description="Methyltransferase FkbM" evidence="1">
    <location>
        <begin position="52"/>
        <end position="212"/>
    </location>
</feature>
<sequence>MGIRRISRMAMERIIARFGYELKIVGSPPSGYSSFLRRMAEAGVRPQTVFDIGVGNGTPWLYAAFPQAHFVLIEPQTEFEPVLREICGRIDAEYHLVGVGSKEQYLPIYRLSSSPTGSSFLPPNADTEQRWGASEKSGEIHVVPLDAYRDKPGPFFVKIDTEGFELEVLRGAVKVLEQTDVVLMEVAIAKRQEGEPDLIEIGTFMKDHGFRLIDFPVLTQQARGGPLLYVDVAFARAKQL</sequence>
<dbReference type="InterPro" id="IPR053188">
    <property type="entry name" value="FkbM_Methyltransferase"/>
</dbReference>